<dbReference type="CDD" id="cd10917">
    <property type="entry name" value="CE4_NodB_like_6s_7s"/>
    <property type="match status" value="1"/>
</dbReference>
<dbReference type="InterPro" id="IPR050248">
    <property type="entry name" value="Polysacc_deacetylase_ArnD"/>
</dbReference>
<protein>
    <recommendedName>
        <fullName evidence="3">Chitooligosaccharide deacetylase</fullName>
    </recommendedName>
    <alternativeName>
        <fullName evidence="6">Nodulation protein B</fullName>
    </alternativeName>
</protein>
<comment type="function">
    <text evidence="1">Is involved in generating a small heat-stable compound (Nod), an acylated oligomer of N-acetylglucosamine, that stimulates mitosis in various plant protoplasts.</text>
</comment>
<dbReference type="Gene3D" id="3.20.20.370">
    <property type="entry name" value="Glycoside hydrolase/deacetylase"/>
    <property type="match status" value="1"/>
</dbReference>
<proteinExistence type="inferred from homology"/>
<evidence type="ECO:0000256" key="7">
    <source>
        <dbReference type="SAM" id="SignalP"/>
    </source>
</evidence>
<name>Q07L28_RHOP5</name>
<sequence>MSDNRVVGRLARRVTQLGLGVLTAAIAYASGPVAAAECPGHPDALGTSRTLVVDPREHPRIGTMQYRETLPLADGEVVLTFDDGPLPRYTNQILDILAAECVKATFFVVGRMAQAYPEGVRRMRDGGHSIGTHSQSHPLSFHKMTLEQAKQEVDAGIASTTAALGDATALSPFFRIPGLLRAEAVESYLADQGLQAWSAEFPADDWRHISSAQVLQLAVNRLQAKGKGIVLLHDIQPRTVGALPAFLRELKARGYRVVHVVQATADRPKTVTEPGQWRLHPVSEMVASSRWPAVPSFVYADTQPLPVPAVSDSDLHQGQLIFSSALKPRRLARGEVPLPHAAPWPRQWSLLPPDATSMLPVPSRDVFQIPEQAHARINALVPLPRQADASTNDRAGPDMALRQVALDGGGLRRRLFAPVAQMAPARIDILAR</sequence>
<dbReference type="PROSITE" id="PS51677">
    <property type="entry name" value="NODB"/>
    <property type="match status" value="1"/>
</dbReference>
<dbReference type="GO" id="GO:0005975">
    <property type="term" value="P:carbohydrate metabolic process"/>
    <property type="evidence" value="ECO:0007669"/>
    <property type="project" value="InterPro"/>
</dbReference>
<dbReference type="OrthoDB" id="276604at2"/>
<keyword evidence="7" id="KW-0732">Signal</keyword>
<keyword evidence="5" id="KW-0378">Hydrolase</keyword>
<dbReference type="GO" id="GO:0016810">
    <property type="term" value="F:hydrolase activity, acting on carbon-nitrogen (but not peptide) bonds"/>
    <property type="evidence" value="ECO:0007669"/>
    <property type="project" value="InterPro"/>
</dbReference>
<evidence type="ECO:0000256" key="6">
    <source>
        <dbReference type="ARBA" id="ARBA00032976"/>
    </source>
</evidence>
<evidence type="ECO:0000256" key="3">
    <source>
        <dbReference type="ARBA" id="ARBA00020071"/>
    </source>
</evidence>
<dbReference type="AlphaFoldDB" id="Q07L28"/>
<dbReference type="PANTHER" id="PTHR10587:SF133">
    <property type="entry name" value="CHITIN DEACETYLASE 1-RELATED"/>
    <property type="match status" value="1"/>
</dbReference>
<evidence type="ECO:0000256" key="1">
    <source>
        <dbReference type="ARBA" id="ARBA00003236"/>
    </source>
</evidence>
<dbReference type="HOGENOM" id="CLU_041251_0_0_5"/>
<dbReference type="Pfam" id="PF01522">
    <property type="entry name" value="Polysacc_deac_1"/>
    <property type="match status" value="1"/>
</dbReference>
<accession>Q07L28</accession>
<keyword evidence="4" id="KW-0479">Metal-binding</keyword>
<dbReference type="GO" id="GO:0046872">
    <property type="term" value="F:metal ion binding"/>
    <property type="evidence" value="ECO:0007669"/>
    <property type="project" value="UniProtKB-KW"/>
</dbReference>
<gene>
    <name evidence="9" type="ordered locus">RPE_3424</name>
</gene>
<comment type="similarity">
    <text evidence="2">Belongs to the polysaccharide deacetylase family.</text>
</comment>
<dbReference type="eggNOG" id="COG0726">
    <property type="taxonomic scope" value="Bacteria"/>
</dbReference>
<dbReference type="InterPro" id="IPR011330">
    <property type="entry name" value="Glyco_hydro/deAcase_b/a-brl"/>
</dbReference>
<reference evidence="9" key="1">
    <citation type="submission" date="2006-09" db="EMBL/GenBank/DDBJ databases">
        <title>Complete sequence of Rhodopseudomonas palustris BisA53.</title>
        <authorList>
            <consortium name="US DOE Joint Genome Institute"/>
            <person name="Copeland A."/>
            <person name="Lucas S."/>
            <person name="Lapidus A."/>
            <person name="Barry K."/>
            <person name="Detter J.C."/>
            <person name="Glavina del Rio T."/>
            <person name="Hammon N."/>
            <person name="Israni S."/>
            <person name="Dalin E."/>
            <person name="Tice H."/>
            <person name="Pitluck S."/>
            <person name="Chain P."/>
            <person name="Malfatti S."/>
            <person name="Shin M."/>
            <person name="Vergez L."/>
            <person name="Schmutz J."/>
            <person name="Larimer F."/>
            <person name="Land M."/>
            <person name="Hauser L."/>
            <person name="Pelletier D.A."/>
            <person name="Kyrpides N."/>
            <person name="Kim E."/>
            <person name="Harwood C.S."/>
            <person name="Oda Y."/>
            <person name="Richardson P."/>
        </authorList>
    </citation>
    <scope>NUCLEOTIDE SEQUENCE [LARGE SCALE GENOMIC DNA]</scope>
    <source>
        <strain evidence="9">BisA53</strain>
    </source>
</reference>
<feature type="chain" id="PRO_5004165697" description="Chitooligosaccharide deacetylase" evidence="7">
    <location>
        <begin position="36"/>
        <end position="432"/>
    </location>
</feature>
<feature type="domain" description="NodB homology" evidence="8">
    <location>
        <begin position="75"/>
        <end position="258"/>
    </location>
</feature>
<organism evidence="9">
    <name type="scientific">Rhodopseudomonas palustris (strain BisA53)</name>
    <dbReference type="NCBI Taxonomy" id="316055"/>
    <lineage>
        <taxon>Bacteria</taxon>
        <taxon>Pseudomonadati</taxon>
        <taxon>Pseudomonadota</taxon>
        <taxon>Alphaproteobacteria</taxon>
        <taxon>Hyphomicrobiales</taxon>
        <taxon>Nitrobacteraceae</taxon>
        <taxon>Rhodopseudomonas</taxon>
    </lineage>
</organism>
<evidence type="ECO:0000313" key="9">
    <source>
        <dbReference type="EMBL" id="ABJ07356.1"/>
    </source>
</evidence>
<evidence type="ECO:0000259" key="8">
    <source>
        <dbReference type="PROSITE" id="PS51677"/>
    </source>
</evidence>
<evidence type="ECO:0000256" key="5">
    <source>
        <dbReference type="ARBA" id="ARBA00022801"/>
    </source>
</evidence>
<dbReference type="PANTHER" id="PTHR10587">
    <property type="entry name" value="GLYCOSYL TRANSFERASE-RELATED"/>
    <property type="match status" value="1"/>
</dbReference>
<feature type="signal peptide" evidence="7">
    <location>
        <begin position="1"/>
        <end position="35"/>
    </location>
</feature>
<dbReference type="STRING" id="316055.RPE_3424"/>
<dbReference type="KEGG" id="rpe:RPE_3424"/>
<dbReference type="EMBL" id="CP000463">
    <property type="protein sequence ID" value="ABJ07356.1"/>
    <property type="molecule type" value="Genomic_DNA"/>
</dbReference>
<dbReference type="SUPFAM" id="SSF88713">
    <property type="entry name" value="Glycoside hydrolase/deacetylase"/>
    <property type="match status" value="1"/>
</dbReference>
<evidence type="ECO:0000256" key="2">
    <source>
        <dbReference type="ARBA" id="ARBA00010973"/>
    </source>
</evidence>
<dbReference type="GO" id="GO:0016020">
    <property type="term" value="C:membrane"/>
    <property type="evidence" value="ECO:0007669"/>
    <property type="project" value="TreeGrafter"/>
</dbReference>
<evidence type="ECO:0000256" key="4">
    <source>
        <dbReference type="ARBA" id="ARBA00022723"/>
    </source>
</evidence>
<dbReference type="InterPro" id="IPR002509">
    <property type="entry name" value="NODB_dom"/>
</dbReference>